<proteinExistence type="predicted"/>
<dbReference type="OrthoDB" id="9804993at2"/>
<organism evidence="1 2">
    <name type="scientific">Paracoccus hibiscisoli</name>
    <dbReference type="NCBI Taxonomy" id="2023261"/>
    <lineage>
        <taxon>Bacteria</taxon>
        <taxon>Pseudomonadati</taxon>
        <taxon>Pseudomonadota</taxon>
        <taxon>Alphaproteobacteria</taxon>
        <taxon>Rhodobacterales</taxon>
        <taxon>Paracoccaceae</taxon>
        <taxon>Paracoccus</taxon>
    </lineage>
</organism>
<dbReference type="AlphaFoldDB" id="A0A4U0QV11"/>
<dbReference type="Pfam" id="PF06821">
    <property type="entry name" value="Ser_hydrolase"/>
    <property type="match status" value="1"/>
</dbReference>
<dbReference type="GO" id="GO:0016787">
    <property type="term" value="F:hydrolase activity"/>
    <property type="evidence" value="ECO:0007669"/>
    <property type="project" value="UniProtKB-KW"/>
</dbReference>
<dbReference type="PANTHER" id="PTHR15394:SF3">
    <property type="entry name" value="SERINE HYDROLASE RBBP9"/>
    <property type="match status" value="1"/>
</dbReference>
<sequence length="199" mass="21721">MTKTLIVPGLDGSPAPHWQDWWARTDPTAMMLDMGDTTRPVREVWEATLAVHIMAHPDSILVGHSLGAVTIAHLLARWPGLRVRAALLVAPADPAASDRTACFGALPRQRFDVPTIVVASRNDPWIPFDQARQVAERWGAQLHDIGHAGHINAASGFGPWAGGKELRDRLLARTARPSALRRLFGTRAPSPLRPAQRLA</sequence>
<dbReference type="RefSeq" id="WP_136855967.1">
    <property type="nucleotide sequence ID" value="NZ_SUNH01000008.1"/>
</dbReference>
<dbReference type="SUPFAM" id="SSF53474">
    <property type="entry name" value="alpha/beta-Hydrolases"/>
    <property type="match status" value="1"/>
</dbReference>
<reference evidence="1 2" key="1">
    <citation type="submission" date="2019-04" db="EMBL/GenBank/DDBJ databases">
        <authorList>
            <person name="Li J."/>
        </authorList>
    </citation>
    <scope>NUCLEOTIDE SEQUENCE [LARGE SCALE GENOMIC DNA]</scope>
    <source>
        <strain evidence="1 2">CCTCC AB2016182</strain>
    </source>
</reference>
<keyword evidence="2" id="KW-1185">Reference proteome</keyword>
<dbReference type="Gene3D" id="3.40.50.1820">
    <property type="entry name" value="alpha/beta hydrolase"/>
    <property type="match status" value="1"/>
</dbReference>
<dbReference type="EMBL" id="SUNH01000008">
    <property type="protein sequence ID" value="TJZ85530.1"/>
    <property type="molecule type" value="Genomic_DNA"/>
</dbReference>
<evidence type="ECO:0000313" key="1">
    <source>
        <dbReference type="EMBL" id="TJZ85530.1"/>
    </source>
</evidence>
<protein>
    <submittedName>
        <fullName evidence="1">Alpha/beta hydrolase</fullName>
    </submittedName>
</protein>
<name>A0A4U0QV11_9RHOB</name>
<gene>
    <name evidence="1" type="ORF">FA740_06485</name>
</gene>
<dbReference type="Proteomes" id="UP000306223">
    <property type="component" value="Unassembled WGS sequence"/>
</dbReference>
<accession>A0A4U0QV11</accession>
<comment type="caution">
    <text evidence="1">The sequence shown here is derived from an EMBL/GenBank/DDBJ whole genome shotgun (WGS) entry which is preliminary data.</text>
</comment>
<dbReference type="InterPro" id="IPR010662">
    <property type="entry name" value="RBBP9/YdeN"/>
</dbReference>
<keyword evidence="1" id="KW-0378">Hydrolase</keyword>
<evidence type="ECO:0000313" key="2">
    <source>
        <dbReference type="Proteomes" id="UP000306223"/>
    </source>
</evidence>
<dbReference type="InterPro" id="IPR029058">
    <property type="entry name" value="AB_hydrolase_fold"/>
</dbReference>
<dbReference type="PANTHER" id="PTHR15394">
    <property type="entry name" value="SERINE HYDROLASE RBBP9"/>
    <property type="match status" value="1"/>
</dbReference>